<dbReference type="AlphaFoldDB" id="A0A4P7BZ80"/>
<dbReference type="EMBL" id="CP038033">
    <property type="protein sequence ID" value="QBQ55523.1"/>
    <property type="molecule type" value="Genomic_DNA"/>
</dbReference>
<dbReference type="InterPro" id="IPR029058">
    <property type="entry name" value="AB_hydrolase_fold"/>
</dbReference>
<name>A0A4P7BZ80_9GAMM</name>
<dbReference type="InterPro" id="IPR011042">
    <property type="entry name" value="6-blade_b-propeller_TolB-like"/>
</dbReference>
<proteinExistence type="predicted"/>
<feature type="domain" description="Peptidase S9 prolyl oligopeptidase catalytic" evidence="1">
    <location>
        <begin position="422"/>
        <end position="628"/>
    </location>
</feature>
<evidence type="ECO:0000313" key="3">
    <source>
        <dbReference type="Proteomes" id="UP000294325"/>
    </source>
</evidence>
<dbReference type="PANTHER" id="PTHR43056:SF5">
    <property type="entry name" value="PEPTIDASE S9 PROLYL OLIGOPEPTIDASE CATALYTIC DOMAIN-CONTAINING PROTEIN"/>
    <property type="match status" value="1"/>
</dbReference>
<reference evidence="2 3" key="1">
    <citation type="submission" date="2019-03" db="EMBL/GenBank/DDBJ databases">
        <title>The genome sequence of Nitrosococcus wardiae strain D1FHST reveals the archetypal metabolic capacity of ammonia-oxidizing Gammaproteobacteria.</title>
        <authorList>
            <person name="Wang L."/>
            <person name="Lim C.K."/>
            <person name="Hanson T.E."/>
            <person name="Dang H."/>
            <person name="Klotz M.G."/>
        </authorList>
    </citation>
    <scope>NUCLEOTIDE SEQUENCE [LARGE SCALE GENOMIC DNA]</scope>
    <source>
        <strain evidence="2 3">D1FHS</strain>
    </source>
</reference>
<dbReference type="Proteomes" id="UP000294325">
    <property type="component" value="Chromosome"/>
</dbReference>
<evidence type="ECO:0000313" key="2">
    <source>
        <dbReference type="EMBL" id="QBQ55523.1"/>
    </source>
</evidence>
<dbReference type="Gene3D" id="2.120.10.30">
    <property type="entry name" value="TolB, C-terminal domain"/>
    <property type="match status" value="1"/>
</dbReference>
<dbReference type="SUPFAM" id="SSF53474">
    <property type="entry name" value="alpha/beta-Hydrolases"/>
    <property type="match status" value="1"/>
</dbReference>
<dbReference type="Pfam" id="PF07676">
    <property type="entry name" value="PD40"/>
    <property type="match status" value="2"/>
</dbReference>
<dbReference type="GO" id="GO:0006508">
    <property type="term" value="P:proteolysis"/>
    <property type="evidence" value="ECO:0007669"/>
    <property type="project" value="InterPro"/>
</dbReference>
<sequence length="643" mass="71109">MLAPIEKPYGSWKSPITTDLIVSETVGLGQVALSEGAVYWMEMRPTEGGRSVILRWTRDGKIKEMTPPPYNARTRVHEYGGGAYLVAGDSVFFANFEDQRLYRHQEGMAIQPITPEGDYRYADAIFDGVRDRLICVREDHTDKTQEAVNTLVSIPLNGSGQVSVLASGADFYSSPRLSPDGNRLAWLTWNHPHMPWDGTELWVAQVDGAGSLGEAEHIAGASSESIFQPEWSPEGTLYFISDRTGWWNLYRWCEGQVEAATQMKAELGLPQWVFGLSTYAFESADRVICTYSSEGVGHLVSIDTTTSALEEFDLPCTEIGFLHAQAGRAVFIAASPTEFPAVVQLDLSSGGLEVLRRASEITIDPDYFSIAKAIQFPTEGGALSHAFFYPPKNKDFIGLPDERPPLLVVSHGGPTAATDNTLDLKVQYWTSRGIAVLDVNYRGSSYYGREYRQQLEGQWGLADVADCVNGALSLVQRGDVDPERLAIRGGSAGGFTTLAALAFHEVFKAGASYYGVSDLEALAKETHKFESRYLDYLIGPYPERADLYVARSPIHAVEKLSCPVIFFQGLEDKIVPPEQAEQMVEALRRKGLPVAYVPFEGEQHGFRRGENIKRALSAELYFYSRVFGFDLADEIEPIAIENL</sequence>
<keyword evidence="3" id="KW-1185">Reference proteome</keyword>
<dbReference type="PANTHER" id="PTHR43056">
    <property type="entry name" value="PEPTIDASE S9 PROLYL OLIGOPEPTIDASE"/>
    <property type="match status" value="1"/>
</dbReference>
<gene>
    <name evidence="2" type="ORF">E3U44_14150</name>
</gene>
<dbReference type="RefSeq" id="WP_134358782.1">
    <property type="nucleotide sequence ID" value="NZ_CP038033.1"/>
</dbReference>
<accession>A0A4P7BZ80</accession>
<dbReference type="Pfam" id="PF00326">
    <property type="entry name" value="Peptidase_S9"/>
    <property type="match status" value="1"/>
</dbReference>
<dbReference type="InterPro" id="IPR001375">
    <property type="entry name" value="Peptidase_S9_cat"/>
</dbReference>
<dbReference type="GO" id="GO:0008236">
    <property type="term" value="F:serine-type peptidase activity"/>
    <property type="evidence" value="ECO:0007669"/>
    <property type="project" value="InterPro"/>
</dbReference>
<evidence type="ECO:0000259" key="1">
    <source>
        <dbReference type="Pfam" id="PF00326"/>
    </source>
</evidence>
<protein>
    <submittedName>
        <fullName evidence="2">S9 family peptidase</fullName>
    </submittedName>
</protein>
<dbReference type="KEGG" id="nwr:E3U44_14150"/>
<dbReference type="InterPro" id="IPR050585">
    <property type="entry name" value="Xaa-Pro_dipeptidyl-ppase/CocE"/>
</dbReference>
<dbReference type="Gene3D" id="3.40.50.1820">
    <property type="entry name" value="alpha/beta hydrolase"/>
    <property type="match status" value="1"/>
</dbReference>
<dbReference type="SUPFAM" id="SSF82171">
    <property type="entry name" value="DPP6 N-terminal domain-like"/>
    <property type="match status" value="1"/>
</dbReference>
<organism evidence="2 3">
    <name type="scientific">Nitrosococcus wardiae</name>
    <dbReference type="NCBI Taxonomy" id="1814290"/>
    <lineage>
        <taxon>Bacteria</taxon>
        <taxon>Pseudomonadati</taxon>
        <taxon>Pseudomonadota</taxon>
        <taxon>Gammaproteobacteria</taxon>
        <taxon>Chromatiales</taxon>
        <taxon>Chromatiaceae</taxon>
        <taxon>Nitrosococcus</taxon>
    </lineage>
</organism>
<dbReference type="OrthoDB" id="9801421at2"/>
<dbReference type="InterPro" id="IPR011659">
    <property type="entry name" value="WD40"/>
</dbReference>